<evidence type="ECO:0000313" key="11">
    <source>
        <dbReference type="Proteomes" id="UP000639516"/>
    </source>
</evidence>
<dbReference type="PANTHER" id="PTHR30435:SF1">
    <property type="entry name" value="FLAGELLAR HOOK PROTEIN FLGE"/>
    <property type="match status" value="1"/>
</dbReference>
<dbReference type="PROSITE" id="PS00588">
    <property type="entry name" value="FLAGELLA_BB_ROD"/>
    <property type="match status" value="1"/>
</dbReference>
<dbReference type="RefSeq" id="WP_188104253.1">
    <property type="nucleotide sequence ID" value="NZ_JAANIH010000038.1"/>
</dbReference>
<dbReference type="InterPro" id="IPR001444">
    <property type="entry name" value="Flag_bb_rod_N"/>
</dbReference>
<dbReference type="InterPro" id="IPR010930">
    <property type="entry name" value="Flg_bb/hook_C_dom"/>
</dbReference>
<evidence type="ECO:0000256" key="1">
    <source>
        <dbReference type="ARBA" id="ARBA00004117"/>
    </source>
</evidence>
<comment type="function">
    <text evidence="5">A flexible structure which links the flagellar filament to the drive apparatus in the basal body.</text>
</comment>
<keyword evidence="10" id="KW-0966">Cell projection</keyword>
<dbReference type="InterPro" id="IPR037925">
    <property type="entry name" value="FlgE/F/G-like"/>
</dbReference>
<feature type="domain" description="Flagellar hook protein FlgE/F/G-like D1" evidence="9">
    <location>
        <begin position="84"/>
        <end position="129"/>
    </location>
</feature>
<evidence type="ECO:0000256" key="5">
    <source>
        <dbReference type="RuleBase" id="RU362116"/>
    </source>
</evidence>
<protein>
    <recommendedName>
        <fullName evidence="3 5">Flagellar hook protein FlgE</fullName>
    </recommendedName>
</protein>
<dbReference type="Proteomes" id="UP000639516">
    <property type="component" value="Unassembled WGS sequence"/>
</dbReference>
<dbReference type="InterPro" id="IPR019776">
    <property type="entry name" value="Flagellar_basal_body_rod_CS"/>
</dbReference>
<evidence type="ECO:0000256" key="3">
    <source>
        <dbReference type="ARBA" id="ARBA00019015"/>
    </source>
</evidence>
<dbReference type="Gene3D" id="2.60.98.20">
    <property type="entry name" value="Flagellar hook protein FlgE"/>
    <property type="match status" value="1"/>
</dbReference>
<dbReference type="SUPFAM" id="SSF117143">
    <property type="entry name" value="Flagellar hook protein flgE"/>
    <property type="match status" value="1"/>
</dbReference>
<dbReference type="InterPro" id="IPR020013">
    <property type="entry name" value="Flagellar_FlgE/F/G"/>
</dbReference>
<dbReference type="InterPro" id="IPR053967">
    <property type="entry name" value="LlgE_F_G-like_D1"/>
</dbReference>
<comment type="subcellular location">
    <subcellularLocation>
        <location evidence="1 5">Bacterial flagellum basal body</location>
    </subcellularLocation>
</comment>
<dbReference type="Pfam" id="PF07559">
    <property type="entry name" value="FlgE_D2"/>
    <property type="match status" value="1"/>
</dbReference>
<dbReference type="EMBL" id="JAATTO010000049">
    <property type="protein sequence ID" value="MBC9982367.1"/>
    <property type="molecule type" value="Genomic_DNA"/>
</dbReference>
<accession>A0ABR7UFU1</accession>
<evidence type="ECO:0000259" key="9">
    <source>
        <dbReference type="Pfam" id="PF22692"/>
    </source>
</evidence>
<keyword evidence="10" id="KW-0282">Flagellum</keyword>
<dbReference type="InterPro" id="IPR011491">
    <property type="entry name" value="FlgE_D2"/>
</dbReference>
<evidence type="ECO:0000313" key="10">
    <source>
        <dbReference type="EMBL" id="MBC9982367.1"/>
    </source>
</evidence>
<dbReference type="NCBIfam" id="TIGR03506">
    <property type="entry name" value="FlgEFG_subfam"/>
    <property type="match status" value="1"/>
</dbReference>
<keyword evidence="10" id="KW-0969">Cilium</keyword>
<dbReference type="InterPro" id="IPR037058">
    <property type="entry name" value="Falgellar_hook_FlgE_sf"/>
</dbReference>
<evidence type="ECO:0000259" key="8">
    <source>
        <dbReference type="Pfam" id="PF07559"/>
    </source>
</evidence>
<comment type="similarity">
    <text evidence="2 5">Belongs to the flagella basal body rod proteins family.</text>
</comment>
<dbReference type="Pfam" id="PF06429">
    <property type="entry name" value="Flg_bbr_C"/>
    <property type="match status" value="1"/>
</dbReference>
<keyword evidence="4 5" id="KW-0975">Bacterial flagellum</keyword>
<name>A0ABR7UFU1_9BRAD</name>
<evidence type="ECO:0000259" key="7">
    <source>
        <dbReference type="Pfam" id="PF06429"/>
    </source>
</evidence>
<gene>
    <name evidence="10" type="ORF">HA482_29605</name>
</gene>
<keyword evidence="11" id="KW-1185">Reference proteome</keyword>
<reference evidence="10 11" key="1">
    <citation type="journal article" date="2020" name="Arch. Microbiol.">
        <title>Bradyrhizobium campsiandrae sp. nov., a nitrogen-fixing bacterial strain isolated from a native leguminous tree from the Amazon adapted to flooded conditions.</title>
        <authorList>
            <person name="Cabral Michel D."/>
            <person name="Martins da Costa E."/>
            <person name="Azarias Guimaraes A."/>
            <person name="Soares de Carvalho T."/>
            <person name="Santos de Castro Caputo P."/>
            <person name="Willems A."/>
            <person name="de Souza Moreira F.M."/>
        </authorList>
    </citation>
    <scope>NUCLEOTIDE SEQUENCE [LARGE SCALE GENOMIC DNA]</scope>
    <source>
        <strain evidence="11">INPA 384B</strain>
    </source>
</reference>
<dbReference type="PANTHER" id="PTHR30435">
    <property type="entry name" value="FLAGELLAR PROTEIN"/>
    <property type="match status" value="1"/>
</dbReference>
<sequence length="420" mass="42812">MSLYGVMRTGVSGMNAQSNKLSTVSDNIANVNTVGYKRASTEFSSLILKSGSGNYDSGAVETTVRYAITDPGHLQFTTSTTDLAVQGNGFFVVQDANGNNFLTRAGSFVPDNTGNLVNTAGFQLMGYNIQNGAAPNVSANGFGGLQVVNVNQMALQASPSTLATVAANLDPSAAIITPAPAAGAGPGAGNYTSKTSMVTYDNIGNAVTLDVYAAKTGANTWDIEVYNGATKLTSGPTAATTFKFDVSSTGKGKLDLVGPPPSATSLTVAIPGGSGAFKIDMSAMTQVASSFDFKATVDGNAPSAVDKVDIDSKGVVTAVLKNGTTLPSFQIALATVPSPDHLTPEVGNVYSPNLDSGNVQVGLAGQGGLGTIQSGALEDSNVDLADELTSMIEAQRGFTANSKSFQTGADLLDVVVNLKR</sequence>
<organism evidence="10 11">
    <name type="scientific">Bradyrhizobium campsiandrae</name>
    <dbReference type="NCBI Taxonomy" id="1729892"/>
    <lineage>
        <taxon>Bacteria</taxon>
        <taxon>Pseudomonadati</taxon>
        <taxon>Pseudomonadota</taxon>
        <taxon>Alphaproteobacteria</taxon>
        <taxon>Hyphomicrobiales</taxon>
        <taxon>Nitrobacteraceae</taxon>
        <taxon>Bradyrhizobium</taxon>
    </lineage>
</organism>
<feature type="domain" description="Flagellar basal body rod protein N-terminal" evidence="6">
    <location>
        <begin position="7"/>
        <end position="37"/>
    </location>
</feature>
<proteinExistence type="inferred from homology"/>
<feature type="domain" description="Flagellar basal-body/hook protein C-terminal" evidence="7">
    <location>
        <begin position="373"/>
        <end position="418"/>
    </location>
</feature>
<evidence type="ECO:0000256" key="2">
    <source>
        <dbReference type="ARBA" id="ARBA00009677"/>
    </source>
</evidence>
<comment type="caution">
    <text evidence="10">The sequence shown here is derived from an EMBL/GenBank/DDBJ whole genome shotgun (WGS) entry which is preliminary data.</text>
</comment>
<evidence type="ECO:0000259" key="6">
    <source>
        <dbReference type="Pfam" id="PF00460"/>
    </source>
</evidence>
<evidence type="ECO:0000256" key="4">
    <source>
        <dbReference type="ARBA" id="ARBA00023143"/>
    </source>
</evidence>
<dbReference type="Pfam" id="PF00460">
    <property type="entry name" value="Flg_bb_rod"/>
    <property type="match status" value="1"/>
</dbReference>
<dbReference type="Pfam" id="PF22692">
    <property type="entry name" value="LlgE_F_G_D1"/>
    <property type="match status" value="1"/>
</dbReference>
<feature type="domain" description="Flagellar hook protein FlgE D2" evidence="8">
    <location>
        <begin position="186"/>
        <end position="296"/>
    </location>
</feature>